<protein>
    <recommendedName>
        <fullName evidence="1">CobW/HypB/UreG nucleotide-binding domain-containing protein</fullName>
    </recommendedName>
</protein>
<dbReference type="PANTHER" id="PTHR13748">
    <property type="entry name" value="COBW-RELATED"/>
    <property type="match status" value="1"/>
</dbReference>
<organism evidence="2 3">
    <name type="scientific">Methanolapillus ohkumae</name>
    <dbReference type="NCBI Taxonomy" id="3028298"/>
    <lineage>
        <taxon>Archaea</taxon>
        <taxon>Methanobacteriati</taxon>
        <taxon>Methanobacteriota</taxon>
        <taxon>Stenosarchaea group</taxon>
        <taxon>Methanomicrobia</taxon>
        <taxon>Methanosarcinales</taxon>
        <taxon>Methanosarcinaceae</taxon>
        <taxon>Methanolapillus</taxon>
    </lineage>
</organism>
<sequence length="382" mass="41329">MKIIVIGGFLGSGKTTTVIQLGTYYSSLQKSVGIIVNEVGEIGIDGDVISRFGLETKEITAGCICCSLKMTLRATLLTMIENFNPDIVIIESTGVAYPGLIRDEIDLMNLKSGYIMAPLLTLFDGSRFKQIMKEIKNFASGQLKDAEVIAVSKCDLVDPVMLPVIESGIQQMNPNARIIRISSKNPDSMANLIDILDEARQQPDAVQKEKALLGQNGNLFMAGGSIGNNNFGGIGNNNFGGIGNSAGNTGRKSAQSIADSGVGSFSAEFVFKNQRYVQNMSDSDCENIAKDIMSQIQKNVLSKSPNFLGHIKLFLENNGKTFKTNLTTSEEDPQFEIIDSDSKDPVSKLKILSAATGIESEELKKIVTDAIEKFMKKSGIEI</sequence>
<dbReference type="InterPro" id="IPR027417">
    <property type="entry name" value="P-loop_NTPase"/>
</dbReference>
<accession>A0AA96VFY4</accession>
<feature type="domain" description="CobW/HypB/UreG nucleotide-binding" evidence="1">
    <location>
        <begin position="3"/>
        <end position="179"/>
    </location>
</feature>
<name>A0AA96VFY4_9EURY</name>
<dbReference type="PANTHER" id="PTHR13748:SF62">
    <property type="entry name" value="COBW DOMAIN-CONTAINING PROTEIN"/>
    <property type="match status" value="1"/>
</dbReference>
<dbReference type="InterPro" id="IPR003495">
    <property type="entry name" value="CobW/HypB/UreG_nucleotide-bd"/>
</dbReference>
<proteinExistence type="predicted"/>
<dbReference type="GeneID" id="89229004"/>
<dbReference type="Proteomes" id="UP001304970">
    <property type="component" value="Chromosome"/>
</dbReference>
<reference evidence="2 3" key="1">
    <citation type="submission" date="2023-07" db="EMBL/GenBank/DDBJ databases">
        <title>Closed genome sequence of Methanosarcinaceae archaeon Am2.</title>
        <authorList>
            <person name="Poehlein A."/>
            <person name="Protasov E."/>
            <person name="Platt K."/>
            <person name="Reeh H."/>
            <person name="Daniel R."/>
            <person name="Brune A."/>
        </authorList>
    </citation>
    <scope>NUCLEOTIDE SEQUENCE [LARGE SCALE GENOMIC DNA]</scope>
    <source>
        <strain evidence="2 3">Am2</strain>
    </source>
</reference>
<evidence type="ECO:0000313" key="3">
    <source>
        <dbReference type="Proteomes" id="UP001304970"/>
    </source>
</evidence>
<evidence type="ECO:0000313" key="2">
    <source>
        <dbReference type="EMBL" id="WNY27766.1"/>
    </source>
</evidence>
<dbReference type="Pfam" id="PF02492">
    <property type="entry name" value="cobW"/>
    <property type="match status" value="1"/>
</dbReference>
<dbReference type="GO" id="GO:0005737">
    <property type="term" value="C:cytoplasm"/>
    <property type="evidence" value="ECO:0007669"/>
    <property type="project" value="TreeGrafter"/>
</dbReference>
<dbReference type="AlphaFoldDB" id="A0AA96VFY4"/>
<evidence type="ECO:0000259" key="1">
    <source>
        <dbReference type="Pfam" id="PF02492"/>
    </source>
</evidence>
<dbReference type="RefSeq" id="WP_338097724.1">
    <property type="nucleotide sequence ID" value="NZ_CP131061.1"/>
</dbReference>
<dbReference type="InterPro" id="IPR051316">
    <property type="entry name" value="Zinc-reg_GTPase_activator"/>
</dbReference>
<keyword evidence="3" id="KW-1185">Reference proteome</keyword>
<dbReference type="Gene3D" id="3.40.50.300">
    <property type="entry name" value="P-loop containing nucleotide triphosphate hydrolases"/>
    <property type="match status" value="1"/>
</dbReference>
<gene>
    <name evidence="2" type="ORF">MsAm2_15780</name>
</gene>
<dbReference type="EMBL" id="CP131061">
    <property type="protein sequence ID" value="WNY27766.1"/>
    <property type="molecule type" value="Genomic_DNA"/>
</dbReference>
<dbReference type="SUPFAM" id="SSF52540">
    <property type="entry name" value="P-loop containing nucleoside triphosphate hydrolases"/>
    <property type="match status" value="1"/>
</dbReference>